<protein>
    <submittedName>
        <fullName evidence="1">416_t:CDS:1</fullName>
    </submittedName>
</protein>
<proteinExistence type="predicted"/>
<sequence>MTSQSLTNNCPIRPVISRDDLLKPGHMVFPTDAAFIMLCMIRCPVRPGQ</sequence>
<evidence type="ECO:0000313" key="1">
    <source>
        <dbReference type="EMBL" id="CAG8466877.1"/>
    </source>
</evidence>
<dbReference type="Proteomes" id="UP000789366">
    <property type="component" value="Unassembled WGS sequence"/>
</dbReference>
<name>A0ACA9KDL3_9GLOM</name>
<keyword evidence="2" id="KW-1185">Reference proteome</keyword>
<organism evidence="1 2">
    <name type="scientific">Cetraspora pellucida</name>
    <dbReference type="NCBI Taxonomy" id="1433469"/>
    <lineage>
        <taxon>Eukaryota</taxon>
        <taxon>Fungi</taxon>
        <taxon>Fungi incertae sedis</taxon>
        <taxon>Mucoromycota</taxon>
        <taxon>Glomeromycotina</taxon>
        <taxon>Glomeromycetes</taxon>
        <taxon>Diversisporales</taxon>
        <taxon>Gigasporaceae</taxon>
        <taxon>Cetraspora</taxon>
    </lineage>
</organism>
<accession>A0ACA9KDL3</accession>
<evidence type="ECO:0000313" key="2">
    <source>
        <dbReference type="Proteomes" id="UP000789366"/>
    </source>
</evidence>
<dbReference type="EMBL" id="CAJVPW010000825">
    <property type="protein sequence ID" value="CAG8466877.1"/>
    <property type="molecule type" value="Genomic_DNA"/>
</dbReference>
<comment type="caution">
    <text evidence="1">The sequence shown here is derived from an EMBL/GenBank/DDBJ whole genome shotgun (WGS) entry which is preliminary data.</text>
</comment>
<reference evidence="1" key="1">
    <citation type="submission" date="2021-06" db="EMBL/GenBank/DDBJ databases">
        <authorList>
            <person name="Kallberg Y."/>
            <person name="Tangrot J."/>
            <person name="Rosling A."/>
        </authorList>
    </citation>
    <scope>NUCLEOTIDE SEQUENCE</scope>
    <source>
        <strain evidence="1">28 12/20/2015</strain>
    </source>
</reference>
<gene>
    <name evidence="1" type="ORF">SPELUC_LOCUS1513</name>
</gene>